<feature type="region of interest" description="Disordered" evidence="1">
    <location>
        <begin position="1"/>
        <end position="212"/>
    </location>
</feature>
<evidence type="ECO:0000256" key="1">
    <source>
        <dbReference type="SAM" id="MobiDB-lite"/>
    </source>
</evidence>
<reference evidence="3" key="1">
    <citation type="journal article" date="2014" name="Int. J. Syst. Evol. Microbiol.">
        <title>Complete genome sequence of Corynebacterium casei LMG S-19264T (=DSM 44701T), isolated from a smear-ripened cheese.</title>
        <authorList>
            <consortium name="US DOE Joint Genome Institute (JGI-PGF)"/>
            <person name="Walter F."/>
            <person name="Albersmeier A."/>
            <person name="Kalinowski J."/>
            <person name="Ruckert C."/>
        </authorList>
    </citation>
    <scope>NUCLEOTIDE SEQUENCE</scope>
    <source>
        <strain evidence="3">JCM 4059</strain>
    </source>
</reference>
<accession>A0A919B7W0</accession>
<feature type="domain" description="DUF3152" evidence="2">
    <location>
        <begin position="298"/>
        <end position="478"/>
    </location>
</feature>
<dbReference type="AlphaFoldDB" id="A0A919B7W0"/>
<name>A0A919B7W0_9ACTN</name>
<feature type="compositionally biased region" description="Gly residues" evidence="1">
    <location>
        <begin position="200"/>
        <end position="209"/>
    </location>
</feature>
<feature type="compositionally biased region" description="Basic and acidic residues" evidence="1">
    <location>
        <begin position="186"/>
        <end position="195"/>
    </location>
</feature>
<feature type="compositionally biased region" description="Low complexity" evidence="1">
    <location>
        <begin position="158"/>
        <end position="185"/>
    </location>
</feature>
<evidence type="ECO:0000313" key="3">
    <source>
        <dbReference type="EMBL" id="GHF68609.1"/>
    </source>
</evidence>
<reference evidence="3" key="2">
    <citation type="submission" date="2020-09" db="EMBL/GenBank/DDBJ databases">
        <authorList>
            <person name="Sun Q."/>
            <person name="Ohkuma M."/>
        </authorList>
    </citation>
    <scope>NUCLEOTIDE SEQUENCE</scope>
    <source>
        <strain evidence="3">JCM 4059</strain>
    </source>
</reference>
<evidence type="ECO:0000313" key="4">
    <source>
        <dbReference type="Proteomes" id="UP000638313"/>
    </source>
</evidence>
<feature type="compositionally biased region" description="Low complexity" evidence="1">
    <location>
        <begin position="67"/>
        <end position="85"/>
    </location>
</feature>
<gene>
    <name evidence="3" type="ORF">GCM10010218_57550</name>
</gene>
<dbReference type="Proteomes" id="UP000638313">
    <property type="component" value="Unassembled WGS sequence"/>
</dbReference>
<organism evidence="3 4">
    <name type="scientific">Streptomyces mashuensis</name>
    <dbReference type="NCBI Taxonomy" id="33904"/>
    <lineage>
        <taxon>Bacteria</taxon>
        <taxon>Bacillati</taxon>
        <taxon>Actinomycetota</taxon>
        <taxon>Actinomycetes</taxon>
        <taxon>Kitasatosporales</taxon>
        <taxon>Streptomycetaceae</taxon>
        <taxon>Streptomyces</taxon>
    </lineage>
</organism>
<feature type="compositionally biased region" description="Basic and acidic residues" evidence="1">
    <location>
        <begin position="1"/>
        <end position="12"/>
    </location>
</feature>
<protein>
    <recommendedName>
        <fullName evidence="2">DUF3152 domain-containing protein</fullName>
    </recommendedName>
</protein>
<feature type="region of interest" description="Disordered" evidence="1">
    <location>
        <begin position="462"/>
        <end position="483"/>
    </location>
</feature>
<dbReference type="SUPFAM" id="SSF55486">
    <property type="entry name" value="Metalloproteases ('zincins'), catalytic domain"/>
    <property type="match status" value="1"/>
</dbReference>
<sequence length="483" mass="49509">MGKHSARADRARHGPAAAAAPGGPAGRLRRRTPDGQGPAVPAVQETTAHEPAGTPVPGPGTGRRRGTASGEEAAALAAGFDAAFDAAREGGADTHAGPGEGPGHDPAGQEPARGGHPEQRDPVAGWGVIGAQRDRTAGPATTTGPAGRTRTVTGYSPGGAVPAQPAAGDGAGARPPAGAGPGAEPRPARRREPARRAAGADGGPAGTARGGRRVARTATGVAAAVVTALLAVAVAAQVDDGGDGTAQARTADSGKRPGVPDTASRSDSRPTPQGGIAAAATYEDRMARKYPLDPKVGGSGEFETVGGQDQAPGKGEILRYRVDVEKGLPLDGALFATAVHRTLNDERSWGHGGKRTFERVSSGSADFVISLASPRTTADWCAKSGLDTTEDNVSCDSAATDRVMINAYRWAQGSETYGDRMHEYRQMLINHEVGHRLKHDHEMCSADGALAPVMMQQTKFLKNPDDGRTCKPNPWPFPDAKQN</sequence>
<comment type="caution">
    <text evidence="3">The sequence shown here is derived from an EMBL/GenBank/DDBJ whole genome shotgun (WGS) entry which is preliminary data.</text>
</comment>
<dbReference type="EMBL" id="BNBD01000017">
    <property type="protein sequence ID" value="GHF68609.1"/>
    <property type="molecule type" value="Genomic_DNA"/>
</dbReference>
<dbReference type="Pfam" id="PF11350">
    <property type="entry name" value="DUF3152"/>
    <property type="match status" value="1"/>
</dbReference>
<proteinExistence type="predicted"/>
<feature type="region of interest" description="Disordered" evidence="1">
    <location>
        <begin position="240"/>
        <end position="275"/>
    </location>
</feature>
<feature type="compositionally biased region" description="Low complexity" evidence="1">
    <location>
        <begin position="137"/>
        <end position="151"/>
    </location>
</feature>
<dbReference type="InterPro" id="IPR022603">
    <property type="entry name" value="DUF3152"/>
</dbReference>
<keyword evidence="4" id="KW-1185">Reference proteome</keyword>
<evidence type="ECO:0000259" key="2">
    <source>
        <dbReference type="Pfam" id="PF11350"/>
    </source>
</evidence>
<dbReference type="RefSeq" id="WP_190132673.1">
    <property type="nucleotide sequence ID" value="NZ_BNBD01000017.1"/>
</dbReference>